<protein>
    <submittedName>
        <fullName evidence="2">Uncharacterized protein</fullName>
    </submittedName>
</protein>
<reference evidence="2" key="1">
    <citation type="submission" date="2022-11" db="UniProtKB">
        <authorList>
            <consortium name="WormBaseParasite"/>
        </authorList>
    </citation>
    <scope>IDENTIFICATION</scope>
</reference>
<organism evidence="1 2">
    <name type="scientific">Panagrolaimus sp. ES5</name>
    <dbReference type="NCBI Taxonomy" id="591445"/>
    <lineage>
        <taxon>Eukaryota</taxon>
        <taxon>Metazoa</taxon>
        <taxon>Ecdysozoa</taxon>
        <taxon>Nematoda</taxon>
        <taxon>Chromadorea</taxon>
        <taxon>Rhabditida</taxon>
        <taxon>Tylenchina</taxon>
        <taxon>Panagrolaimomorpha</taxon>
        <taxon>Panagrolaimoidea</taxon>
        <taxon>Panagrolaimidae</taxon>
        <taxon>Panagrolaimus</taxon>
    </lineage>
</organism>
<accession>A0AC34G4I4</accession>
<evidence type="ECO:0000313" key="1">
    <source>
        <dbReference type="Proteomes" id="UP000887579"/>
    </source>
</evidence>
<evidence type="ECO:0000313" key="2">
    <source>
        <dbReference type="WBParaSite" id="ES5_v2.g24535.t1"/>
    </source>
</evidence>
<dbReference type="WBParaSite" id="ES5_v2.g24535.t1">
    <property type="protein sequence ID" value="ES5_v2.g24535.t1"/>
    <property type="gene ID" value="ES5_v2.g24535"/>
</dbReference>
<proteinExistence type="predicted"/>
<sequence length="129" mass="14577">MFYRIKYSILWLLIVTLTLSEASDRTITSRKDGVCDEGIDTSASSEEPFQLFDISNQQYNIAYLTQPGGICECSSNVKEAKHAVIKKELDGRIVLTDAYILCGEGQKNEQVLEELMFDYIKNVPERTLG</sequence>
<dbReference type="Proteomes" id="UP000887579">
    <property type="component" value="Unplaced"/>
</dbReference>
<name>A0AC34G4I4_9BILA</name>